<comment type="subcellular location">
    <subcellularLocation>
        <location evidence="1">Cell membrane</location>
        <topology evidence="1">Multi-pass membrane protein</topology>
    </subcellularLocation>
</comment>
<feature type="transmembrane region" description="Helical" evidence="7">
    <location>
        <begin position="154"/>
        <end position="172"/>
    </location>
</feature>
<dbReference type="InterPro" id="IPR005170">
    <property type="entry name" value="Transptr-assoc_dom"/>
</dbReference>
<evidence type="ECO:0000256" key="3">
    <source>
        <dbReference type="ARBA" id="ARBA00022475"/>
    </source>
</evidence>
<keyword evidence="5 6" id="KW-0129">CBS domain</keyword>
<reference evidence="10" key="1">
    <citation type="submission" date="2017-01" db="EMBL/GenBank/DDBJ databases">
        <title>Genome sequence of Rouxiella sp. ERMR1:05.</title>
        <authorList>
            <person name="Kumar R."/>
            <person name="Singh D."/>
            <person name="Kumar S."/>
        </authorList>
    </citation>
    <scope>NUCLEOTIDE SEQUENCE [LARGE SCALE GENOMIC DNA]</scope>
    <source>
        <strain evidence="10">ERMR1:05</strain>
    </source>
</reference>
<evidence type="ECO:0000256" key="5">
    <source>
        <dbReference type="ARBA" id="ARBA00023122"/>
    </source>
</evidence>
<dbReference type="InterPro" id="IPR036318">
    <property type="entry name" value="FAD-bd_PCMH-like_sf"/>
</dbReference>
<feature type="transmembrane region" description="Helical" evidence="7">
    <location>
        <begin position="12"/>
        <end position="34"/>
    </location>
</feature>
<dbReference type="CDD" id="cd04590">
    <property type="entry name" value="CBS_pair_CorC_HlyC_assoc"/>
    <property type="match status" value="1"/>
</dbReference>
<dbReference type="Gene3D" id="3.30.465.10">
    <property type="match status" value="1"/>
</dbReference>
<dbReference type="PANTHER" id="PTHR22777">
    <property type="entry name" value="HEMOLYSIN-RELATED"/>
    <property type="match status" value="1"/>
</dbReference>
<proteinExistence type="inferred from homology"/>
<evidence type="ECO:0000256" key="4">
    <source>
        <dbReference type="ARBA" id="ARBA00022737"/>
    </source>
</evidence>
<feature type="domain" description="CBS" evidence="8">
    <location>
        <begin position="372"/>
        <end position="428"/>
    </location>
</feature>
<dbReference type="SMART" id="SM01091">
    <property type="entry name" value="CorC_HlyC"/>
    <property type="match status" value="1"/>
</dbReference>
<evidence type="ECO:0000313" key="10">
    <source>
        <dbReference type="Proteomes" id="UP000239197"/>
    </source>
</evidence>
<feature type="transmembrane region" description="Helical" evidence="7">
    <location>
        <begin position="213"/>
        <end position="233"/>
    </location>
</feature>
<dbReference type="PROSITE" id="PS51371">
    <property type="entry name" value="CBS"/>
    <property type="match status" value="2"/>
</dbReference>
<dbReference type="Proteomes" id="UP000239197">
    <property type="component" value="Chromosome"/>
</dbReference>
<dbReference type="Pfam" id="PF03741">
    <property type="entry name" value="TerC"/>
    <property type="match status" value="1"/>
</dbReference>
<dbReference type="InterPro" id="IPR005496">
    <property type="entry name" value="Integral_membrane_TerC"/>
</dbReference>
<dbReference type="KEGG" id="rox:BV494_08115"/>
<feature type="domain" description="CBS" evidence="8">
    <location>
        <begin position="307"/>
        <end position="369"/>
    </location>
</feature>
<feature type="transmembrane region" description="Helical" evidence="7">
    <location>
        <begin position="184"/>
        <end position="207"/>
    </location>
</feature>
<evidence type="ECO:0000313" key="9">
    <source>
        <dbReference type="EMBL" id="AVF34900.1"/>
    </source>
</evidence>
<keyword evidence="7" id="KW-1133">Transmembrane helix</keyword>
<gene>
    <name evidence="9" type="ORF">BV494_08115</name>
</gene>
<accession>A0A2L1UPP7</accession>
<dbReference type="InterPro" id="IPR044751">
    <property type="entry name" value="Ion_transp-like_CBS"/>
</dbReference>
<keyword evidence="7" id="KW-0472">Membrane</keyword>
<dbReference type="InterPro" id="IPR016169">
    <property type="entry name" value="FAD-bd_PCMH_sub2"/>
</dbReference>
<organism evidence="9 10">
    <name type="scientific">Rahnella sikkimica</name>
    <dbReference type="NCBI Taxonomy" id="1805933"/>
    <lineage>
        <taxon>Bacteria</taxon>
        <taxon>Pseudomonadati</taxon>
        <taxon>Pseudomonadota</taxon>
        <taxon>Gammaproteobacteria</taxon>
        <taxon>Enterobacterales</taxon>
        <taxon>Yersiniaceae</taxon>
        <taxon>Rahnella</taxon>
    </lineage>
</organism>
<dbReference type="Gene3D" id="3.10.580.10">
    <property type="entry name" value="CBS-domain"/>
    <property type="match status" value="1"/>
</dbReference>
<dbReference type="OrthoDB" id="9805314at2"/>
<dbReference type="RefSeq" id="WP_104922417.1">
    <property type="nucleotide sequence ID" value="NZ_CP019062.1"/>
</dbReference>
<dbReference type="InterPro" id="IPR046342">
    <property type="entry name" value="CBS_dom_sf"/>
</dbReference>
<protein>
    <recommendedName>
        <fullName evidence="8">CBS domain-containing protein</fullName>
    </recommendedName>
</protein>
<feature type="transmembrane region" description="Helical" evidence="7">
    <location>
        <begin position="46"/>
        <end position="68"/>
    </location>
</feature>
<evidence type="ECO:0000256" key="1">
    <source>
        <dbReference type="ARBA" id="ARBA00004651"/>
    </source>
</evidence>
<dbReference type="PANTHER" id="PTHR22777:SF30">
    <property type="entry name" value="UPF0053 PROTEIN YEGH"/>
    <property type="match status" value="1"/>
</dbReference>
<dbReference type="InterPro" id="IPR000644">
    <property type="entry name" value="CBS_dom"/>
</dbReference>
<dbReference type="SUPFAM" id="SSF56176">
    <property type="entry name" value="FAD-binding/transporter-associated domain-like"/>
    <property type="match status" value="1"/>
</dbReference>
<keyword evidence="3" id="KW-1003">Cell membrane</keyword>
<dbReference type="SUPFAM" id="SSF54631">
    <property type="entry name" value="CBS-domain pair"/>
    <property type="match status" value="1"/>
</dbReference>
<keyword evidence="4" id="KW-0677">Repeat</keyword>
<dbReference type="Pfam" id="PF03471">
    <property type="entry name" value="CorC_HlyC"/>
    <property type="match status" value="1"/>
</dbReference>
<sequence>MEWIADPSIWAGLATLVVLEIVLGIDNLIFIAILAEKLPRRQRDKARVTGLILALVMRLLLLASISWLATLTRPLITLLGHPFSARDMIMLTGGVFLLFKATMELNERLEGKDEEQSHQQSGAKFWPVVAQIVVLDAVFSLDSVITAVGMVDHLAVMMVAVCIAIGLMLLASKPLTKFVNAHPTIVILCLSFLLMIGFSLVAEGFGYAIPKGYLYAAIGFSVIIEALNQLAQFNRKRFLSSRRSLRERTAETVLRVLRGKHEEAELDAHSSSMIADSTEEDAIFNQQERNMIERVLGLGQRTVSSVMTSRHDVDNLELNDPIDVLRNQIAENQHTRILVTEDSSTDEPLGVVHVVDLLKQQLLQNELDLKALIRQPLIFPEQLSLLMALEQFRQAKTHFAFVVDEFGSVEGIVTLTDVMETIAGNLPESDELPDARHDIQQQEDGSWIANGYMPLEDLVMYIPLPLDDKREYHTLAGLLMEYTQSIPQVGAQIKINDYLYEPLEVSSHRILKVKITPLNPPVSDDYEV</sequence>
<comment type="similarity">
    <text evidence="2">Belongs to the UPF0053 family.</text>
</comment>
<dbReference type="GO" id="GO:0005886">
    <property type="term" value="C:plasma membrane"/>
    <property type="evidence" value="ECO:0007669"/>
    <property type="project" value="UniProtKB-SubCell"/>
</dbReference>
<keyword evidence="7" id="KW-0812">Transmembrane</keyword>
<dbReference type="EMBL" id="CP019062">
    <property type="protein sequence ID" value="AVF34900.1"/>
    <property type="molecule type" value="Genomic_DNA"/>
</dbReference>
<evidence type="ECO:0000256" key="6">
    <source>
        <dbReference type="PROSITE-ProRule" id="PRU00703"/>
    </source>
</evidence>
<name>A0A2L1UPP7_9GAMM</name>
<evidence type="ECO:0000256" key="2">
    <source>
        <dbReference type="ARBA" id="ARBA00006337"/>
    </source>
</evidence>
<keyword evidence="10" id="KW-1185">Reference proteome</keyword>
<dbReference type="GO" id="GO:0050660">
    <property type="term" value="F:flavin adenine dinucleotide binding"/>
    <property type="evidence" value="ECO:0007669"/>
    <property type="project" value="InterPro"/>
</dbReference>
<dbReference type="AlphaFoldDB" id="A0A2L1UPP7"/>
<evidence type="ECO:0000259" key="8">
    <source>
        <dbReference type="PROSITE" id="PS51371"/>
    </source>
</evidence>
<dbReference type="Pfam" id="PF00571">
    <property type="entry name" value="CBS"/>
    <property type="match status" value="1"/>
</dbReference>
<evidence type="ECO:0000256" key="7">
    <source>
        <dbReference type="SAM" id="Phobius"/>
    </source>
</evidence>